<evidence type="ECO:0000256" key="5">
    <source>
        <dbReference type="PROSITE-ProRule" id="PRU00283"/>
    </source>
</evidence>
<dbReference type="PROSITE" id="PS50067">
    <property type="entry name" value="KINESIN_MOTOR_2"/>
    <property type="match status" value="1"/>
</dbReference>
<gene>
    <name evidence="8" type="ORF">TPSB3V08_LOCUS63</name>
</gene>
<feature type="region of interest" description="Disordered" evidence="6">
    <location>
        <begin position="989"/>
        <end position="1010"/>
    </location>
</feature>
<keyword evidence="4" id="KW-0206">Cytoskeleton</keyword>
<dbReference type="Gene3D" id="3.40.850.10">
    <property type="entry name" value="Kinesin motor domain"/>
    <property type="match status" value="1"/>
</dbReference>
<evidence type="ECO:0000313" key="8">
    <source>
        <dbReference type="EMBL" id="CAD7395175.1"/>
    </source>
</evidence>
<dbReference type="GO" id="GO:0005524">
    <property type="term" value="F:ATP binding"/>
    <property type="evidence" value="ECO:0007669"/>
    <property type="project" value="UniProtKB-UniRule"/>
</dbReference>
<evidence type="ECO:0000259" key="7">
    <source>
        <dbReference type="PROSITE" id="PS50067"/>
    </source>
</evidence>
<keyword evidence="3 5" id="KW-0067">ATP-binding</keyword>
<evidence type="ECO:0000256" key="4">
    <source>
        <dbReference type="ARBA" id="ARBA00023212"/>
    </source>
</evidence>
<evidence type="ECO:0000256" key="6">
    <source>
        <dbReference type="SAM" id="MobiDB-lite"/>
    </source>
</evidence>
<protein>
    <recommendedName>
        <fullName evidence="7">Kinesin motor domain-containing protein</fullName>
    </recommendedName>
</protein>
<proteinExistence type="inferred from homology"/>
<dbReference type="InterPro" id="IPR027640">
    <property type="entry name" value="Kinesin-like_fam"/>
</dbReference>
<dbReference type="PROSITE" id="PS00411">
    <property type="entry name" value="KINESIN_MOTOR_1"/>
    <property type="match status" value="1"/>
</dbReference>
<keyword evidence="2 5" id="KW-0547">Nucleotide-binding</keyword>
<dbReference type="GO" id="GO:0008017">
    <property type="term" value="F:microtubule binding"/>
    <property type="evidence" value="ECO:0007669"/>
    <property type="project" value="InterPro"/>
</dbReference>
<dbReference type="PRINTS" id="PR00380">
    <property type="entry name" value="KINESINHEAVY"/>
</dbReference>
<keyword evidence="5" id="KW-0505">Motor protein</keyword>
<dbReference type="PANTHER" id="PTHR47968">
    <property type="entry name" value="CENTROMERE PROTEIN E"/>
    <property type="match status" value="1"/>
</dbReference>
<dbReference type="GO" id="GO:0003777">
    <property type="term" value="F:microtubule motor activity"/>
    <property type="evidence" value="ECO:0007669"/>
    <property type="project" value="InterPro"/>
</dbReference>
<sequence>MASLVLTDSSQLTTDGFEKVPDQIIGSLEKSEGARGRTQTWRVFLASVAGTASPRNFRALAPKHERRTTPTYGKLLDCNVYQMARSRSNESFVSSRGEVKIMKPPAGITHVPLGALPAAPAHYTFALDIPSDSHLPQDYEIFCDGKDEDELLIPYKNQDNFICNKNESHLFRFCKLFDQYVDQKDVFENVAKPVLESVLKGYNGTVFAYGQTGSGKTFTITGGTNEYEKRGVIPRAIQHIFQAIQSSQESLYTLYVSYLEIYNECGYDLLNPKHDMARLEDLPRVTLLEDTKGNLHLRHLNVHSVRSEEEALNLLFLGDTNRTIAETPMNLASSRSHCIFTLHVIANSTKSSKVRSSKMHFVDLAGSERVHKSGLAGKTLTEARNINLSLHFLEQVIIALGDIRRHHIPYRNSMMTSVLRDSLGGNCLTAMIATLSLDRRNIEETLATCRFAQRVALVSNEASPNEERDPLQEITLLKAEIQRLSSQLALHTNEQLTEELSEGEVNECRDLVSKFLTDSPRASTIPVPPDLRKIQLCFKLLRDRNVPPPGVVREGKSGDVEKYVELVRQRDVEISVLISLLKKEKKRTLAAVSECNQLRNTAQASSSVIALETPTDLDATPGAALTEVTESCGDGSFLCARLGKPLSTAEKEALKIFASDSKNNVEVNTYRMTLKTKYKDAKEVAGKIETIREKIVNLRSILENPTSKSSRSSLTDPTFTHEEFLQHIRTKLEKEQSCYKTQLVTLQNLKTETDHIKHGLEQAKIRYFNRFQDWWKTQEGFTMTTGNVSSSILPNVEKIIHNGDKINNRDKFLETFGSNFKTVSGNVNYIAPLPDIVGINGKDVQTYSIPKTDSIINTEHKYVNAFIKPQNLQNDDKKQINLKIKNSEVCLQYQNQGKETSLYSNERDEPTINSLSRKYVSNHRFSEHNQNNVSALRKYSKVSLASSLDCNFKPEVKQKTSLKSLDLIDPKLETAHENLPESNIGQIAFENSQENTSSHETPSIQRDKRRYDNDINYIRDDVRYSTISVEETDDVTPRYPVHSMTHIGESFDSNGSENTSENHKQYFVLPTHIIGYAKEGEMECDHYVSGKTSRCGFAHEPFPNPSSVFSKQTKCDITTIQTLGDTYEPTESSTEYGNTSSCSASWEDFKENMNLANKDLVQDNKRNSSVGCDSNNGKRRTKQVLEYSEDDFYQNHQDRCVIPNIDLKGDCVYSPDTRCPPIEQNTDKHESFIDSLPLTGDPEVDEEIIAFYRARIYSAWQRWNTLSSLVISKNEVNILPDFGNITTLKTSGSTIITGHESGKIAMWDFDATLRSSLHWGPQQGRINVMEVMCLSVLSEDQFSLWCIHRNYSPEDIKAEQGGIIRNQQSTILATVSLWGGVVSALSATMNFCMLSSATRKFQSEVLPEGDAFESASIVRAYLWQNSVSVSLTGQLHLFSLQQIEDLLCLNVNKPSLSLNVCGDVIAEININETLLGPIITVCSSKKVYCIELSKEL</sequence>
<dbReference type="EMBL" id="OD000013">
    <property type="protein sequence ID" value="CAD7395175.1"/>
    <property type="molecule type" value="Genomic_DNA"/>
</dbReference>
<dbReference type="SUPFAM" id="SSF52540">
    <property type="entry name" value="P-loop containing nucleoside triphosphate hydrolases"/>
    <property type="match status" value="1"/>
</dbReference>
<dbReference type="InterPro" id="IPR001752">
    <property type="entry name" value="Kinesin_motor_dom"/>
</dbReference>
<accession>A0A7R9CFQ1</accession>
<feature type="compositionally biased region" description="Polar residues" evidence="6">
    <location>
        <begin position="989"/>
        <end position="1004"/>
    </location>
</feature>
<evidence type="ECO:0000256" key="1">
    <source>
        <dbReference type="ARBA" id="ARBA00004245"/>
    </source>
</evidence>
<evidence type="ECO:0000256" key="3">
    <source>
        <dbReference type="ARBA" id="ARBA00022840"/>
    </source>
</evidence>
<dbReference type="PANTHER" id="PTHR47968:SF67">
    <property type="entry name" value="KINESIN MOTOR DOMAIN-CONTAINING PROTEIN"/>
    <property type="match status" value="1"/>
</dbReference>
<dbReference type="Pfam" id="PF23735">
    <property type="entry name" value="KIF9"/>
    <property type="match status" value="1"/>
</dbReference>
<comment type="similarity">
    <text evidence="5">Belongs to the TRAFAC class myosin-kinesin ATPase superfamily. Kinesin family.</text>
</comment>
<dbReference type="InterPro" id="IPR019821">
    <property type="entry name" value="Kinesin_motor_CS"/>
</dbReference>
<dbReference type="InterPro" id="IPR027417">
    <property type="entry name" value="P-loop_NTPase"/>
</dbReference>
<dbReference type="SMART" id="SM00129">
    <property type="entry name" value="KISc"/>
    <property type="match status" value="1"/>
</dbReference>
<comment type="subcellular location">
    <subcellularLocation>
        <location evidence="1">Cytoplasm</location>
        <location evidence="1">Cytoskeleton</location>
    </subcellularLocation>
</comment>
<organism evidence="8">
    <name type="scientific">Timema poppense</name>
    <name type="common">Walking stick</name>
    <dbReference type="NCBI Taxonomy" id="170557"/>
    <lineage>
        <taxon>Eukaryota</taxon>
        <taxon>Metazoa</taxon>
        <taxon>Ecdysozoa</taxon>
        <taxon>Arthropoda</taxon>
        <taxon>Hexapoda</taxon>
        <taxon>Insecta</taxon>
        <taxon>Pterygota</taxon>
        <taxon>Neoptera</taxon>
        <taxon>Polyneoptera</taxon>
        <taxon>Phasmatodea</taxon>
        <taxon>Timematodea</taxon>
        <taxon>Timematoidea</taxon>
        <taxon>Timematidae</taxon>
        <taxon>Timema</taxon>
    </lineage>
</organism>
<dbReference type="Pfam" id="PF00225">
    <property type="entry name" value="Kinesin"/>
    <property type="match status" value="1"/>
</dbReference>
<feature type="domain" description="Kinesin motor" evidence="7">
    <location>
        <begin position="138"/>
        <end position="458"/>
    </location>
</feature>
<feature type="binding site" evidence="5">
    <location>
        <begin position="210"/>
        <end position="217"/>
    </location>
    <ligand>
        <name>ATP</name>
        <dbReference type="ChEBI" id="CHEBI:30616"/>
    </ligand>
</feature>
<dbReference type="GO" id="GO:0007018">
    <property type="term" value="P:microtubule-based movement"/>
    <property type="evidence" value="ECO:0007669"/>
    <property type="project" value="InterPro"/>
</dbReference>
<evidence type="ECO:0000256" key="2">
    <source>
        <dbReference type="ARBA" id="ARBA00022741"/>
    </source>
</evidence>
<dbReference type="InterPro" id="IPR056524">
    <property type="entry name" value="KIF6/9_C"/>
</dbReference>
<name>A0A7R9CFQ1_TIMPO</name>
<reference evidence="8" key="1">
    <citation type="submission" date="2020-11" db="EMBL/GenBank/DDBJ databases">
        <authorList>
            <person name="Tran Van P."/>
        </authorList>
    </citation>
    <scope>NUCLEOTIDE SEQUENCE</scope>
</reference>
<dbReference type="InterPro" id="IPR036961">
    <property type="entry name" value="Kinesin_motor_dom_sf"/>
</dbReference>
<dbReference type="GO" id="GO:0015630">
    <property type="term" value="C:microtubule cytoskeleton"/>
    <property type="evidence" value="ECO:0007669"/>
    <property type="project" value="UniProtKB-ARBA"/>
</dbReference>
<keyword evidence="4" id="KW-0963">Cytoplasm</keyword>